<dbReference type="EMBL" id="JALNTZ010000001">
    <property type="protein sequence ID" value="KAJ3665897.1"/>
    <property type="molecule type" value="Genomic_DNA"/>
</dbReference>
<feature type="domain" description="Transposase Tc1-like" evidence="1">
    <location>
        <begin position="2"/>
        <end position="66"/>
    </location>
</feature>
<gene>
    <name evidence="2" type="ORF">Zmor_001361</name>
</gene>
<dbReference type="AlphaFoldDB" id="A0AA38IYE6"/>
<accession>A0AA38IYE6</accession>
<evidence type="ECO:0000259" key="1">
    <source>
        <dbReference type="Pfam" id="PF01498"/>
    </source>
</evidence>
<dbReference type="InterPro" id="IPR002492">
    <property type="entry name" value="Transposase_Tc1-like"/>
</dbReference>
<dbReference type="Pfam" id="PF01498">
    <property type="entry name" value="HTH_Tnp_Tc3_2"/>
    <property type="match status" value="1"/>
</dbReference>
<evidence type="ECO:0000313" key="2">
    <source>
        <dbReference type="EMBL" id="KAJ3665897.1"/>
    </source>
</evidence>
<reference evidence="2" key="1">
    <citation type="journal article" date="2023" name="G3 (Bethesda)">
        <title>Whole genome assemblies of Zophobas morio and Tenebrio molitor.</title>
        <authorList>
            <person name="Kaur S."/>
            <person name="Stinson S.A."/>
            <person name="diCenzo G.C."/>
        </authorList>
    </citation>
    <scope>NUCLEOTIDE SEQUENCE</scope>
    <source>
        <strain evidence="2">QUZm001</strain>
    </source>
</reference>
<dbReference type="InterPro" id="IPR036397">
    <property type="entry name" value="RNaseH_sf"/>
</dbReference>
<dbReference type="GO" id="GO:0015074">
    <property type="term" value="P:DNA integration"/>
    <property type="evidence" value="ECO:0007669"/>
    <property type="project" value="InterPro"/>
</dbReference>
<dbReference type="Gene3D" id="3.30.420.10">
    <property type="entry name" value="Ribonuclease H-like superfamily/Ribonuclease H"/>
    <property type="match status" value="1"/>
</dbReference>
<dbReference type="Proteomes" id="UP001168821">
    <property type="component" value="Unassembled WGS sequence"/>
</dbReference>
<proteinExistence type="predicted"/>
<comment type="caution">
    <text evidence="2">The sequence shown here is derived from an EMBL/GenBank/DDBJ whole genome shotgun (WGS) entry which is preliminary data.</text>
</comment>
<sequence>MLVNLVENRPFTTAVEAVRVTHFPASVRTAQRHLKQSGLRNHIAAKKMLVTPRPREARVGFALEHLARDEAFSSRVVFSDEKVFQSSRNGSIRVYRPRNSHYNE</sequence>
<name>A0AA38IYE6_9CUCU</name>
<dbReference type="GO" id="GO:0003677">
    <property type="term" value="F:DNA binding"/>
    <property type="evidence" value="ECO:0007669"/>
    <property type="project" value="InterPro"/>
</dbReference>
<dbReference type="GO" id="GO:0006313">
    <property type="term" value="P:DNA transposition"/>
    <property type="evidence" value="ECO:0007669"/>
    <property type="project" value="InterPro"/>
</dbReference>
<protein>
    <recommendedName>
        <fullName evidence="1">Transposase Tc1-like domain-containing protein</fullName>
    </recommendedName>
</protein>
<evidence type="ECO:0000313" key="3">
    <source>
        <dbReference type="Proteomes" id="UP001168821"/>
    </source>
</evidence>
<keyword evidence="3" id="KW-1185">Reference proteome</keyword>
<organism evidence="2 3">
    <name type="scientific">Zophobas morio</name>
    <dbReference type="NCBI Taxonomy" id="2755281"/>
    <lineage>
        <taxon>Eukaryota</taxon>
        <taxon>Metazoa</taxon>
        <taxon>Ecdysozoa</taxon>
        <taxon>Arthropoda</taxon>
        <taxon>Hexapoda</taxon>
        <taxon>Insecta</taxon>
        <taxon>Pterygota</taxon>
        <taxon>Neoptera</taxon>
        <taxon>Endopterygota</taxon>
        <taxon>Coleoptera</taxon>
        <taxon>Polyphaga</taxon>
        <taxon>Cucujiformia</taxon>
        <taxon>Tenebrionidae</taxon>
        <taxon>Zophobas</taxon>
    </lineage>
</organism>